<dbReference type="EMBL" id="BGZK01001733">
    <property type="protein sequence ID" value="GBP85402.1"/>
    <property type="molecule type" value="Genomic_DNA"/>
</dbReference>
<dbReference type="AlphaFoldDB" id="A0A4C1ZDE3"/>
<protein>
    <submittedName>
        <fullName evidence="1">Uncharacterized protein</fullName>
    </submittedName>
</protein>
<accession>A0A4C1ZDE3</accession>
<name>A0A4C1ZDE3_EUMVA</name>
<organism evidence="1 2">
    <name type="scientific">Eumeta variegata</name>
    <name type="common">Bagworm moth</name>
    <name type="synonym">Eumeta japonica</name>
    <dbReference type="NCBI Taxonomy" id="151549"/>
    <lineage>
        <taxon>Eukaryota</taxon>
        <taxon>Metazoa</taxon>
        <taxon>Ecdysozoa</taxon>
        <taxon>Arthropoda</taxon>
        <taxon>Hexapoda</taxon>
        <taxon>Insecta</taxon>
        <taxon>Pterygota</taxon>
        <taxon>Neoptera</taxon>
        <taxon>Endopterygota</taxon>
        <taxon>Lepidoptera</taxon>
        <taxon>Glossata</taxon>
        <taxon>Ditrysia</taxon>
        <taxon>Tineoidea</taxon>
        <taxon>Psychidae</taxon>
        <taxon>Oiketicinae</taxon>
        <taxon>Eumeta</taxon>
    </lineage>
</organism>
<keyword evidence="2" id="KW-1185">Reference proteome</keyword>
<reference evidence="1 2" key="1">
    <citation type="journal article" date="2019" name="Commun. Biol.">
        <title>The bagworm genome reveals a unique fibroin gene that provides high tensile strength.</title>
        <authorList>
            <person name="Kono N."/>
            <person name="Nakamura H."/>
            <person name="Ohtoshi R."/>
            <person name="Tomita M."/>
            <person name="Numata K."/>
            <person name="Arakawa K."/>
        </authorList>
    </citation>
    <scope>NUCLEOTIDE SEQUENCE [LARGE SCALE GENOMIC DNA]</scope>
</reference>
<dbReference type="Proteomes" id="UP000299102">
    <property type="component" value="Unassembled WGS sequence"/>
</dbReference>
<evidence type="ECO:0000313" key="1">
    <source>
        <dbReference type="EMBL" id="GBP85402.1"/>
    </source>
</evidence>
<evidence type="ECO:0000313" key="2">
    <source>
        <dbReference type="Proteomes" id="UP000299102"/>
    </source>
</evidence>
<gene>
    <name evidence="1" type="ORF">EVAR_62982_1</name>
</gene>
<proteinExistence type="predicted"/>
<comment type="caution">
    <text evidence="1">The sequence shown here is derived from an EMBL/GenBank/DDBJ whole genome shotgun (WGS) entry which is preliminary data.</text>
</comment>
<sequence length="90" mass="10090">MDDSYERWTDRLSPCGSSCPSWDCVSEVTANGRLLVALSTPSEITDVFYVCIRRSIQVILVPITCPVKAYGTRVRDSEFPPVVILHFPLL</sequence>